<evidence type="ECO:0000259" key="1">
    <source>
        <dbReference type="PROSITE" id="PS51186"/>
    </source>
</evidence>
<dbReference type="PANTHER" id="PTHR42791:SF1">
    <property type="entry name" value="N-ACETYLTRANSFERASE DOMAIN-CONTAINING PROTEIN"/>
    <property type="match status" value="1"/>
</dbReference>
<dbReference type="PANTHER" id="PTHR42791">
    <property type="entry name" value="GNAT FAMILY ACETYLTRANSFERASE"/>
    <property type="match status" value="1"/>
</dbReference>
<evidence type="ECO:0000313" key="2">
    <source>
        <dbReference type="EMBL" id="MBB6119409.1"/>
    </source>
</evidence>
<dbReference type="Gene3D" id="3.40.630.30">
    <property type="match status" value="1"/>
</dbReference>
<dbReference type="InterPro" id="IPR052523">
    <property type="entry name" value="Trichothecene_AcTrans"/>
</dbReference>
<organism evidence="2 3">
    <name type="scientific">Nocardiopsis algeriensis</name>
    <dbReference type="NCBI Taxonomy" id="1478215"/>
    <lineage>
        <taxon>Bacteria</taxon>
        <taxon>Bacillati</taxon>
        <taxon>Actinomycetota</taxon>
        <taxon>Actinomycetes</taxon>
        <taxon>Streptosporangiales</taxon>
        <taxon>Nocardiopsidaceae</taxon>
        <taxon>Nocardiopsis</taxon>
    </lineage>
</organism>
<comment type="caution">
    <text evidence="2">The sequence shown here is derived from an EMBL/GenBank/DDBJ whole genome shotgun (WGS) entry which is preliminary data.</text>
</comment>
<evidence type="ECO:0000313" key="3">
    <source>
        <dbReference type="Proteomes" id="UP000536604"/>
    </source>
</evidence>
<dbReference type="Proteomes" id="UP000536604">
    <property type="component" value="Unassembled WGS sequence"/>
</dbReference>
<keyword evidence="2" id="KW-0689">Ribosomal protein</keyword>
<dbReference type="GO" id="GO:0005840">
    <property type="term" value="C:ribosome"/>
    <property type="evidence" value="ECO:0007669"/>
    <property type="project" value="UniProtKB-KW"/>
</dbReference>
<protein>
    <submittedName>
        <fullName evidence="2">Ribosomal protein S18 acetylase RimI-like enzyme</fullName>
    </submittedName>
</protein>
<name>A0A841IKV3_9ACTN</name>
<dbReference type="RefSeq" id="WP_184289279.1">
    <property type="nucleotide sequence ID" value="NZ_JACHJO010000004.1"/>
</dbReference>
<sequence length="194" mass="21032">MIREAVDDDVDAAADTLTAAFADYAFTRHTIAAENHPDRLRRFQRLFLSDVGLPHGRVWVSEDLGAVAVWTTPESGGAAEVMENLLPVFTDLAGDRAEFYASAEEEMSRHRPDHPVWFLGTVGVRPEFQGRGLGRAVVAAGLREADAAGVPAFLETSEPGNVGFYETLGFEVTAEYDLPGGGPRTWAMLRPAEG</sequence>
<dbReference type="SUPFAM" id="SSF55729">
    <property type="entry name" value="Acyl-CoA N-acyltransferases (Nat)"/>
    <property type="match status" value="1"/>
</dbReference>
<dbReference type="InterPro" id="IPR016181">
    <property type="entry name" value="Acyl_CoA_acyltransferase"/>
</dbReference>
<dbReference type="AlphaFoldDB" id="A0A841IKV3"/>
<dbReference type="Pfam" id="PF00583">
    <property type="entry name" value="Acetyltransf_1"/>
    <property type="match status" value="1"/>
</dbReference>
<dbReference type="CDD" id="cd04301">
    <property type="entry name" value="NAT_SF"/>
    <property type="match status" value="1"/>
</dbReference>
<accession>A0A841IKV3</accession>
<keyword evidence="3" id="KW-1185">Reference proteome</keyword>
<dbReference type="InterPro" id="IPR000182">
    <property type="entry name" value="GNAT_dom"/>
</dbReference>
<keyword evidence="2" id="KW-0687">Ribonucleoprotein</keyword>
<proteinExistence type="predicted"/>
<dbReference type="GO" id="GO:0016747">
    <property type="term" value="F:acyltransferase activity, transferring groups other than amino-acyl groups"/>
    <property type="evidence" value="ECO:0007669"/>
    <property type="project" value="InterPro"/>
</dbReference>
<reference evidence="2 3" key="1">
    <citation type="submission" date="2020-08" db="EMBL/GenBank/DDBJ databases">
        <title>Genomic Encyclopedia of Type Strains, Phase III (KMG-III): the genomes of soil and plant-associated and newly described type strains.</title>
        <authorList>
            <person name="Whitman W."/>
        </authorList>
    </citation>
    <scope>NUCLEOTIDE SEQUENCE [LARGE SCALE GENOMIC DNA]</scope>
    <source>
        <strain evidence="2 3">CECT 8712</strain>
    </source>
</reference>
<gene>
    <name evidence="2" type="ORF">FHS13_001358</name>
</gene>
<dbReference type="EMBL" id="JACHJO010000004">
    <property type="protein sequence ID" value="MBB6119409.1"/>
    <property type="molecule type" value="Genomic_DNA"/>
</dbReference>
<feature type="domain" description="N-acetyltransferase" evidence="1">
    <location>
        <begin position="1"/>
        <end position="193"/>
    </location>
</feature>
<dbReference type="PROSITE" id="PS51186">
    <property type="entry name" value="GNAT"/>
    <property type="match status" value="1"/>
</dbReference>